<dbReference type="PROSITE" id="PS50850">
    <property type="entry name" value="MFS"/>
    <property type="match status" value="1"/>
</dbReference>
<dbReference type="AlphaFoldDB" id="A0A8J2SC08"/>
<keyword evidence="7 15" id="KW-0472">Membrane</keyword>
<dbReference type="InterPro" id="IPR003663">
    <property type="entry name" value="Sugar/inositol_transpt"/>
</dbReference>
<dbReference type="InterPro" id="IPR020846">
    <property type="entry name" value="MFS_dom"/>
</dbReference>
<comment type="catalytic activity">
    <reaction evidence="12">
        <text>D-glucosamine(out) = D-glucosamine(in)</text>
        <dbReference type="Rhea" id="RHEA:78423"/>
        <dbReference type="ChEBI" id="CHEBI:58723"/>
    </reaction>
    <physiologicalReaction direction="left-to-right" evidence="12">
        <dbReference type="Rhea" id="RHEA:78424"/>
    </physiologicalReaction>
</comment>
<feature type="transmembrane region" description="Helical" evidence="15">
    <location>
        <begin position="459"/>
        <end position="479"/>
    </location>
</feature>
<comment type="subcellular location">
    <subcellularLocation>
        <location evidence="1">Membrane</location>
        <topology evidence="1">Multi-pass membrane protein</topology>
    </subcellularLocation>
</comment>
<reference evidence="17" key="1">
    <citation type="submission" date="2021-11" db="EMBL/GenBank/DDBJ databases">
        <authorList>
            <consortium name="Genoscope - CEA"/>
            <person name="William W."/>
        </authorList>
    </citation>
    <scope>NUCLEOTIDE SEQUENCE</scope>
</reference>
<gene>
    <name evidence="17" type="ORF">PECAL_2P06280</name>
</gene>
<feature type="transmembrane region" description="Helical" evidence="15">
    <location>
        <begin position="485"/>
        <end position="504"/>
    </location>
</feature>
<evidence type="ECO:0000313" key="17">
    <source>
        <dbReference type="EMBL" id="CAH0367596.1"/>
    </source>
</evidence>
<feature type="transmembrane region" description="Helical" evidence="15">
    <location>
        <begin position="351"/>
        <end position="375"/>
    </location>
</feature>
<dbReference type="Pfam" id="PF00083">
    <property type="entry name" value="Sugar_tr"/>
    <property type="match status" value="1"/>
</dbReference>
<feature type="transmembrane region" description="Helical" evidence="15">
    <location>
        <begin position="171"/>
        <end position="197"/>
    </location>
</feature>
<dbReference type="PROSITE" id="PS00217">
    <property type="entry name" value="SUGAR_TRANSPORT_2"/>
    <property type="match status" value="1"/>
</dbReference>
<evidence type="ECO:0000256" key="10">
    <source>
        <dbReference type="ARBA" id="ARBA00044656"/>
    </source>
</evidence>
<feature type="transmembrane region" description="Helical" evidence="15">
    <location>
        <begin position="46"/>
        <end position="63"/>
    </location>
</feature>
<evidence type="ECO:0000256" key="7">
    <source>
        <dbReference type="ARBA" id="ARBA00023136"/>
    </source>
</evidence>
<comment type="catalytic activity">
    <reaction evidence="8">
        <text>D-galactose(in) = D-galactose(out)</text>
        <dbReference type="Rhea" id="RHEA:34915"/>
        <dbReference type="ChEBI" id="CHEBI:4139"/>
    </reaction>
    <physiologicalReaction direction="right-to-left" evidence="8">
        <dbReference type="Rhea" id="RHEA:34917"/>
    </physiologicalReaction>
</comment>
<accession>A0A8J2SC08</accession>
<dbReference type="PANTHER" id="PTHR48020">
    <property type="entry name" value="PROTON MYO-INOSITOL COTRANSPORTER"/>
    <property type="match status" value="1"/>
</dbReference>
<dbReference type="InterPro" id="IPR036259">
    <property type="entry name" value="MFS_trans_sf"/>
</dbReference>
<feature type="transmembrane region" description="Helical" evidence="15">
    <location>
        <begin position="417"/>
        <end position="439"/>
    </location>
</feature>
<dbReference type="Proteomes" id="UP000789595">
    <property type="component" value="Unassembled WGS sequence"/>
</dbReference>
<evidence type="ECO:0000256" key="11">
    <source>
        <dbReference type="ARBA" id="ARBA00044662"/>
    </source>
</evidence>
<comment type="catalytic activity">
    <reaction evidence="9">
        <text>D-glucose(out) = D-glucose(in)</text>
        <dbReference type="Rhea" id="RHEA:60376"/>
        <dbReference type="ChEBI" id="CHEBI:4167"/>
    </reaction>
    <physiologicalReaction direction="left-to-right" evidence="9">
        <dbReference type="Rhea" id="RHEA:60377"/>
    </physiologicalReaction>
</comment>
<evidence type="ECO:0000256" key="1">
    <source>
        <dbReference type="ARBA" id="ARBA00004141"/>
    </source>
</evidence>
<evidence type="ECO:0000256" key="6">
    <source>
        <dbReference type="ARBA" id="ARBA00022989"/>
    </source>
</evidence>
<keyword evidence="18" id="KW-1185">Reference proteome</keyword>
<dbReference type="OrthoDB" id="6339427at2759"/>
<dbReference type="PANTHER" id="PTHR48020:SF49">
    <property type="entry name" value="SUGAR TRANSPORTER"/>
    <property type="match status" value="1"/>
</dbReference>
<comment type="similarity">
    <text evidence="2">Belongs to the major facilitator superfamily. Sugar transporter (TC 2.A.1.1) family.</text>
</comment>
<feature type="transmembrane region" description="Helical" evidence="15">
    <location>
        <begin position="382"/>
        <end position="405"/>
    </location>
</feature>
<dbReference type="SUPFAM" id="SSF103473">
    <property type="entry name" value="MFS general substrate transporter"/>
    <property type="match status" value="1"/>
</dbReference>
<feature type="domain" description="Major facilitator superfamily (MFS) profile" evidence="16">
    <location>
        <begin position="47"/>
        <end position="507"/>
    </location>
</feature>
<protein>
    <recommendedName>
        <fullName evidence="14">Hexose transporter 1</fullName>
    </recommendedName>
</protein>
<evidence type="ECO:0000256" key="14">
    <source>
        <dbReference type="ARBA" id="ARBA00044780"/>
    </source>
</evidence>
<evidence type="ECO:0000256" key="15">
    <source>
        <dbReference type="SAM" id="Phobius"/>
    </source>
</evidence>
<dbReference type="Gene3D" id="1.20.1250.20">
    <property type="entry name" value="MFS general substrate transporter like domains"/>
    <property type="match status" value="1"/>
</dbReference>
<name>A0A8J2SC08_9STRA</name>
<feature type="transmembrane region" description="Helical" evidence="15">
    <location>
        <begin position="137"/>
        <end position="159"/>
    </location>
</feature>
<comment type="subunit">
    <text evidence="3">Homodimer.</text>
</comment>
<sequence>MRRGENSPLISRSQMEQPAAEVRGSAALDATEPGAHDARREARVRYLALLACINSVSLGYQIGAVTVSNGLVKRHLDLSNAQLAAYEASVNIAAIAGAILSGLISEELGRRKVFLLSAFVFSAGSVVQALSWTYASLLVGILLVGLGVGIGLAIDPLYIAEISPPGGRGFFVTYSEAAISAGQLLGYVIALIINASMGSCACAWRLMLGLGVVPAACLAYAVIFIMPESPRWLARHGREEEARKVLEDDLQWDATRAQAILEDVRAEAAQAPAAGQTWLGLLHLARTKPAVPPRRPFFNAQSRRIDATSAQVRRMLLVGVGTAVAQQLSGTDALFYNYVKAADAVGFSRLWKVYATLVGFGTCKLITAFASMYLLDTVGRRPLVVASAFATTTVLYLLALVFGWATEQRGNSGYESLVILLFYAYVIAFEIGLGPGCWLVPSECFYNDIRMRAMSLATFANRCTTTGVVGTAISIQRAWSWSGFYAWYGSVCLTGAVFLFVFLPETKGKSLEQMYTYFEKITGGDFGAALSASEGGQPALA</sequence>
<evidence type="ECO:0000256" key="12">
    <source>
        <dbReference type="ARBA" id="ARBA00044668"/>
    </source>
</evidence>
<keyword evidence="4" id="KW-0813">Transport</keyword>
<organism evidence="17 18">
    <name type="scientific">Pelagomonas calceolata</name>
    <dbReference type="NCBI Taxonomy" id="35677"/>
    <lineage>
        <taxon>Eukaryota</taxon>
        <taxon>Sar</taxon>
        <taxon>Stramenopiles</taxon>
        <taxon>Ochrophyta</taxon>
        <taxon>Pelagophyceae</taxon>
        <taxon>Pelagomonadales</taxon>
        <taxon>Pelagomonadaceae</taxon>
        <taxon>Pelagomonas</taxon>
    </lineage>
</organism>
<dbReference type="InterPro" id="IPR005829">
    <property type="entry name" value="Sugar_transporter_CS"/>
</dbReference>
<comment type="catalytic activity">
    <reaction evidence="13">
        <text>D-fructose(out) = D-fructose(in)</text>
        <dbReference type="Rhea" id="RHEA:60372"/>
        <dbReference type="ChEBI" id="CHEBI:37721"/>
    </reaction>
    <physiologicalReaction direction="left-to-right" evidence="13">
        <dbReference type="Rhea" id="RHEA:60373"/>
    </physiologicalReaction>
</comment>
<feature type="transmembrane region" description="Helical" evidence="15">
    <location>
        <begin position="203"/>
        <end position="226"/>
    </location>
</feature>
<dbReference type="InterPro" id="IPR005828">
    <property type="entry name" value="MFS_sugar_transport-like"/>
</dbReference>
<evidence type="ECO:0000256" key="13">
    <source>
        <dbReference type="ARBA" id="ARBA00044710"/>
    </source>
</evidence>
<evidence type="ECO:0000256" key="3">
    <source>
        <dbReference type="ARBA" id="ARBA00011738"/>
    </source>
</evidence>
<keyword evidence="6 15" id="KW-1133">Transmembrane helix</keyword>
<evidence type="ECO:0000259" key="16">
    <source>
        <dbReference type="PROSITE" id="PS50850"/>
    </source>
</evidence>
<dbReference type="EMBL" id="CAKKNE010000002">
    <property type="protein sequence ID" value="CAH0367596.1"/>
    <property type="molecule type" value="Genomic_DNA"/>
</dbReference>
<feature type="transmembrane region" description="Helical" evidence="15">
    <location>
        <begin position="83"/>
        <end position="104"/>
    </location>
</feature>
<comment type="catalytic activity">
    <reaction evidence="10">
        <text>D-xylose(out) = D-xylose(in)</text>
        <dbReference type="Rhea" id="RHEA:78427"/>
        <dbReference type="ChEBI" id="CHEBI:53455"/>
    </reaction>
    <physiologicalReaction direction="left-to-right" evidence="10">
        <dbReference type="Rhea" id="RHEA:78428"/>
    </physiologicalReaction>
</comment>
<evidence type="ECO:0000256" key="4">
    <source>
        <dbReference type="ARBA" id="ARBA00022448"/>
    </source>
</evidence>
<evidence type="ECO:0000256" key="8">
    <source>
        <dbReference type="ARBA" id="ARBA00044637"/>
    </source>
</evidence>
<evidence type="ECO:0000256" key="9">
    <source>
        <dbReference type="ARBA" id="ARBA00044648"/>
    </source>
</evidence>
<dbReference type="InterPro" id="IPR050814">
    <property type="entry name" value="Myo-inositol_Transporter"/>
</dbReference>
<dbReference type="GO" id="GO:0016020">
    <property type="term" value="C:membrane"/>
    <property type="evidence" value="ECO:0007669"/>
    <property type="project" value="UniProtKB-SubCell"/>
</dbReference>
<dbReference type="PROSITE" id="PS00216">
    <property type="entry name" value="SUGAR_TRANSPORT_1"/>
    <property type="match status" value="1"/>
</dbReference>
<dbReference type="GO" id="GO:0022857">
    <property type="term" value="F:transmembrane transporter activity"/>
    <property type="evidence" value="ECO:0007669"/>
    <property type="project" value="InterPro"/>
</dbReference>
<evidence type="ECO:0000256" key="5">
    <source>
        <dbReference type="ARBA" id="ARBA00022692"/>
    </source>
</evidence>
<comment type="catalytic activity">
    <reaction evidence="11">
        <text>D-mannose(out) = D-mannose(in)</text>
        <dbReference type="Rhea" id="RHEA:78391"/>
        <dbReference type="ChEBI" id="CHEBI:4208"/>
    </reaction>
    <physiologicalReaction direction="left-to-right" evidence="11">
        <dbReference type="Rhea" id="RHEA:78392"/>
    </physiologicalReaction>
</comment>
<comment type="caution">
    <text evidence="17">The sequence shown here is derived from an EMBL/GenBank/DDBJ whole genome shotgun (WGS) entry which is preliminary data.</text>
</comment>
<keyword evidence="5 15" id="KW-0812">Transmembrane</keyword>
<feature type="transmembrane region" description="Helical" evidence="15">
    <location>
        <begin position="316"/>
        <end position="339"/>
    </location>
</feature>
<dbReference type="PRINTS" id="PR00171">
    <property type="entry name" value="SUGRTRNSPORT"/>
</dbReference>
<evidence type="ECO:0000313" key="18">
    <source>
        <dbReference type="Proteomes" id="UP000789595"/>
    </source>
</evidence>
<evidence type="ECO:0000256" key="2">
    <source>
        <dbReference type="ARBA" id="ARBA00010992"/>
    </source>
</evidence>
<feature type="transmembrane region" description="Helical" evidence="15">
    <location>
        <begin position="113"/>
        <end position="131"/>
    </location>
</feature>
<proteinExistence type="inferred from homology"/>